<dbReference type="AlphaFoldDB" id="A0A819WU50"/>
<proteinExistence type="predicted"/>
<accession>A0A819WU50</accession>
<gene>
    <name evidence="1" type="ORF">OKA104_LOCUS37148</name>
</gene>
<comment type="caution">
    <text evidence="1">The sequence shown here is derived from an EMBL/GenBank/DDBJ whole genome shotgun (WGS) entry which is preliminary data.</text>
</comment>
<evidence type="ECO:0000313" key="1">
    <source>
        <dbReference type="EMBL" id="CAF4128957.1"/>
    </source>
</evidence>
<sequence length="35" mass="4318">WIETGLQRWSDAAERYANEKTSSPYIYNYNQRYRS</sequence>
<feature type="non-terminal residue" evidence="1">
    <location>
        <position position="1"/>
    </location>
</feature>
<name>A0A819WU50_9BILA</name>
<evidence type="ECO:0000313" key="2">
    <source>
        <dbReference type="Proteomes" id="UP000663881"/>
    </source>
</evidence>
<organism evidence="1 2">
    <name type="scientific">Adineta steineri</name>
    <dbReference type="NCBI Taxonomy" id="433720"/>
    <lineage>
        <taxon>Eukaryota</taxon>
        <taxon>Metazoa</taxon>
        <taxon>Spiralia</taxon>
        <taxon>Gnathifera</taxon>
        <taxon>Rotifera</taxon>
        <taxon>Eurotatoria</taxon>
        <taxon>Bdelloidea</taxon>
        <taxon>Adinetida</taxon>
        <taxon>Adinetidae</taxon>
        <taxon>Adineta</taxon>
    </lineage>
</organism>
<dbReference type="EMBL" id="CAJOAY010006071">
    <property type="protein sequence ID" value="CAF4128957.1"/>
    <property type="molecule type" value="Genomic_DNA"/>
</dbReference>
<dbReference type="Proteomes" id="UP000663881">
    <property type="component" value="Unassembled WGS sequence"/>
</dbReference>
<reference evidence="1" key="1">
    <citation type="submission" date="2021-02" db="EMBL/GenBank/DDBJ databases">
        <authorList>
            <person name="Nowell W R."/>
        </authorList>
    </citation>
    <scope>NUCLEOTIDE SEQUENCE</scope>
</reference>
<protein>
    <submittedName>
        <fullName evidence="1">Uncharacterized protein</fullName>
    </submittedName>
</protein>